<dbReference type="InterPro" id="IPR052896">
    <property type="entry name" value="GGT-like_enzyme"/>
</dbReference>
<comment type="caution">
    <text evidence="3">The sequence shown here is derived from an EMBL/GenBank/DDBJ whole genome shotgun (WGS) entry which is preliminary data.</text>
</comment>
<feature type="compositionally biased region" description="Basic residues" evidence="1">
    <location>
        <begin position="184"/>
        <end position="196"/>
    </location>
</feature>
<protein>
    <recommendedName>
        <fullName evidence="2">Pelota N-terminal domain-containing protein</fullName>
    </recommendedName>
</protein>
<evidence type="ECO:0000313" key="3">
    <source>
        <dbReference type="EMBL" id="KAE8245044.1"/>
    </source>
</evidence>
<evidence type="ECO:0000259" key="2">
    <source>
        <dbReference type="Pfam" id="PF26356"/>
    </source>
</evidence>
<accession>A0A8T8SPI3</accession>
<dbReference type="InterPro" id="IPR058547">
    <property type="entry name" value="Pelota_N"/>
</dbReference>
<evidence type="ECO:0000313" key="4">
    <source>
        <dbReference type="Proteomes" id="UP000077521"/>
    </source>
</evidence>
<gene>
    <name evidence="3" type="ORF">A4X13_0g6115</name>
</gene>
<dbReference type="PANTHER" id="PTHR43881">
    <property type="entry name" value="GAMMA-GLUTAMYLTRANSPEPTIDASE (AFU_ORTHOLOGUE AFUA_4G13580)"/>
    <property type="match status" value="1"/>
</dbReference>
<dbReference type="Proteomes" id="UP000077521">
    <property type="component" value="Unassembled WGS sequence"/>
</dbReference>
<reference evidence="3" key="1">
    <citation type="submission" date="2016-04" db="EMBL/GenBank/DDBJ databases">
        <authorList>
            <person name="Nguyen H.D."/>
            <person name="Samba Siva P."/>
            <person name="Cullis J."/>
            <person name="Levesque C.A."/>
            <person name="Hambleton S."/>
        </authorList>
    </citation>
    <scope>NUCLEOTIDE SEQUENCE</scope>
    <source>
        <strain evidence="3">DAOMC 236416</strain>
    </source>
</reference>
<dbReference type="AlphaFoldDB" id="A0A8T8SPI3"/>
<dbReference type="Pfam" id="PF26356">
    <property type="entry name" value="Pelota_N"/>
    <property type="match status" value="1"/>
</dbReference>
<dbReference type="InterPro" id="IPR043138">
    <property type="entry name" value="GGT_lsub"/>
</dbReference>
<reference evidence="3" key="2">
    <citation type="journal article" date="2019" name="IMA Fungus">
        <title>Genome sequencing and comparison of five Tilletia species to identify candidate genes for the detection of regulated species infecting wheat.</title>
        <authorList>
            <person name="Nguyen H.D.T."/>
            <person name="Sultana T."/>
            <person name="Kesanakurti P."/>
            <person name="Hambleton S."/>
        </authorList>
    </citation>
    <scope>NUCLEOTIDE SEQUENCE</scope>
    <source>
        <strain evidence="3">DAOMC 236416</strain>
    </source>
</reference>
<dbReference type="Gene3D" id="1.10.246.130">
    <property type="match status" value="1"/>
</dbReference>
<dbReference type="InterPro" id="IPR029055">
    <property type="entry name" value="Ntn_hydrolases_N"/>
</dbReference>
<dbReference type="SUPFAM" id="SSF56235">
    <property type="entry name" value="N-terminal nucleophile aminohydrolases (Ntn hydrolases)"/>
    <property type="match status" value="1"/>
</dbReference>
<feature type="region of interest" description="Disordered" evidence="1">
    <location>
        <begin position="171"/>
        <end position="199"/>
    </location>
</feature>
<dbReference type="EMBL" id="LWDF02000543">
    <property type="protein sequence ID" value="KAE8245044.1"/>
    <property type="molecule type" value="Genomic_DNA"/>
</dbReference>
<dbReference type="InterPro" id="IPR038069">
    <property type="entry name" value="Pelota/DOM34_N"/>
</dbReference>
<dbReference type="PANTHER" id="PTHR43881:SF1">
    <property type="entry name" value="GAMMA-GLUTAMYLTRANSPEPTIDASE (AFU_ORTHOLOGUE AFUA_4G13580)"/>
    <property type="match status" value="1"/>
</dbReference>
<dbReference type="Pfam" id="PF01019">
    <property type="entry name" value="G_glu_transpept"/>
    <property type="match status" value="1"/>
</dbReference>
<name>A0A8T8SPI3_9BASI</name>
<feature type="domain" description="Pelota N-terminal" evidence="2">
    <location>
        <begin position="50"/>
        <end position="90"/>
    </location>
</feature>
<keyword evidence="4" id="KW-1185">Reference proteome</keyword>
<dbReference type="Gene3D" id="2.30.30.870">
    <property type="entry name" value="Pelota, domain A"/>
    <property type="match status" value="1"/>
</dbReference>
<evidence type="ECO:0000256" key="1">
    <source>
        <dbReference type="SAM" id="MobiDB-lite"/>
    </source>
</evidence>
<dbReference type="SUPFAM" id="SSF159065">
    <property type="entry name" value="Dom34/Pelota N-terminal domain-like"/>
    <property type="match status" value="1"/>
</dbReference>
<organism evidence="3 4">
    <name type="scientific">Tilletia indica</name>
    <dbReference type="NCBI Taxonomy" id="43049"/>
    <lineage>
        <taxon>Eukaryota</taxon>
        <taxon>Fungi</taxon>
        <taxon>Dikarya</taxon>
        <taxon>Basidiomycota</taxon>
        <taxon>Ustilaginomycotina</taxon>
        <taxon>Exobasidiomycetes</taxon>
        <taxon>Tilletiales</taxon>
        <taxon>Tilletiaceae</taxon>
        <taxon>Tilletia</taxon>
    </lineage>
</organism>
<sequence length="309" mass="34545">MQGRGLEVGTLRAGKVHDTGLVQPSAAPSGRQDARLSFMRTSPRGHCVRGISSAIERDGSGRVTLVPEEDEDMHHLYNLIEPGDLVRAARRARLGRDEMMRMPHLARTFRDLSTLGKEAFYKGRIAREIASIVEASGGHMELDLGDHIQRGVDEVQPVACALHLSQRRQRKGWSYPVRTSNQRSRSRRSPRTRYPRRSPITQVPDLRTLEHNPPEYLHALIEALRLAFADARKFVSDPQHLHNGKPALDLEHVLSISYLESRAKLNDPNQASADSEAGSPFATSDTVYFTMADKDGNACSFINSDCHRL</sequence>
<proteinExistence type="predicted"/>